<dbReference type="RefSeq" id="WP_350783385.1">
    <property type="nucleotide sequence ID" value="NZ_JBEPEK010000166.1"/>
</dbReference>
<protein>
    <submittedName>
        <fullName evidence="1">Uncharacterized protein</fullName>
    </submittedName>
</protein>
<name>A0ABV1WZV2_9ACTN</name>
<proteinExistence type="predicted"/>
<accession>A0ABV1WZV2</accession>
<comment type="caution">
    <text evidence="1">The sequence shown here is derived from an EMBL/GenBank/DDBJ whole genome shotgun (WGS) entry which is preliminary data.</text>
</comment>
<organism evidence="1 2">
    <name type="scientific">Streptomyces hyaluromycini</name>
    <dbReference type="NCBI Taxonomy" id="1377993"/>
    <lineage>
        <taxon>Bacteria</taxon>
        <taxon>Bacillati</taxon>
        <taxon>Actinomycetota</taxon>
        <taxon>Actinomycetes</taxon>
        <taxon>Kitasatosporales</taxon>
        <taxon>Streptomycetaceae</taxon>
        <taxon>Streptomyces</taxon>
    </lineage>
</organism>
<dbReference type="Proteomes" id="UP001474181">
    <property type="component" value="Unassembled WGS sequence"/>
</dbReference>
<dbReference type="InterPro" id="IPR013785">
    <property type="entry name" value="Aldolase_TIM"/>
</dbReference>
<gene>
    <name evidence="1" type="ORF">ABT404_22880</name>
</gene>
<dbReference type="EMBL" id="JBEPEK010000166">
    <property type="protein sequence ID" value="MER7182292.1"/>
    <property type="molecule type" value="Genomic_DNA"/>
</dbReference>
<keyword evidence="2" id="KW-1185">Reference proteome</keyword>
<evidence type="ECO:0000313" key="2">
    <source>
        <dbReference type="Proteomes" id="UP001474181"/>
    </source>
</evidence>
<dbReference type="Gene3D" id="3.20.20.70">
    <property type="entry name" value="Aldolase class I"/>
    <property type="match status" value="1"/>
</dbReference>
<reference evidence="1 2" key="1">
    <citation type="submission" date="2024-06" db="EMBL/GenBank/DDBJ databases">
        <title>The Natural Products Discovery Center: Release of the First 8490 Sequenced Strains for Exploring Actinobacteria Biosynthetic Diversity.</title>
        <authorList>
            <person name="Kalkreuter E."/>
            <person name="Kautsar S.A."/>
            <person name="Yang D."/>
            <person name="Bader C.D."/>
            <person name="Teijaro C.N."/>
            <person name="Fluegel L."/>
            <person name="Davis C.M."/>
            <person name="Simpson J.R."/>
            <person name="Lauterbach L."/>
            <person name="Steele A.D."/>
            <person name="Gui C."/>
            <person name="Meng S."/>
            <person name="Li G."/>
            <person name="Viehrig K."/>
            <person name="Ye F."/>
            <person name="Su P."/>
            <person name="Kiefer A.F."/>
            <person name="Nichols A."/>
            <person name="Cepeda A.J."/>
            <person name="Yan W."/>
            <person name="Fan B."/>
            <person name="Jiang Y."/>
            <person name="Adhikari A."/>
            <person name="Zheng C.-J."/>
            <person name="Schuster L."/>
            <person name="Cowan T.M."/>
            <person name="Smanski M.J."/>
            <person name="Chevrette M.G."/>
            <person name="De Carvalho L.P.S."/>
            <person name="Shen B."/>
        </authorList>
    </citation>
    <scope>NUCLEOTIDE SEQUENCE [LARGE SCALE GENOMIC DNA]</scope>
    <source>
        <strain evidence="1 2">NPDC000234</strain>
    </source>
</reference>
<sequence length="76" mass="7951">MRPSTLVLNRAGTDVATRAKDIEDGLADIVNVGVMALAAPDLVERVRTGAPLNTPDPATFYGCGEAGRTHHPTHTA</sequence>
<evidence type="ECO:0000313" key="1">
    <source>
        <dbReference type="EMBL" id="MER7182292.1"/>
    </source>
</evidence>
<dbReference type="SUPFAM" id="SSF51395">
    <property type="entry name" value="FMN-linked oxidoreductases"/>
    <property type="match status" value="1"/>
</dbReference>